<feature type="chain" id="PRO_5046936635" evidence="4">
    <location>
        <begin position="20"/>
        <end position="428"/>
    </location>
</feature>
<organism evidence="5 6">
    <name type="scientific">Metabacillus bambusae</name>
    <dbReference type="NCBI Taxonomy" id="2795218"/>
    <lineage>
        <taxon>Bacteria</taxon>
        <taxon>Bacillati</taxon>
        <taxon>Bacillota</taxon>
        <taxon>Bacilli</taxon>
        <taxon>Bacillales</taxon>
        <taxon>Bacillaceae</taxon>
        <taxon>Metabacillus</taxon>
    </lineage>
</organism>
<dbReference type="SUPFAM" id="SSF53850">
    <property type="entry name" value="Periplasmic binding protein-like II"/>
    <property type="match status" value="1"/>
</dbReference>
<comment type="similarity">
    <text evidence="1">Belongs to the bacterial solute-binding protein 1 family.</text>
</comment>
<dbReference type="InterPro" id="IPR006059">
    <property type="entry name" value="SBP"/>
</dbReference>
<dbReference type="InterPro" id="IPR006061">
    <property type="entry name" value="SBP_1_CS"/>
</dbReference>
<sequence>MKKLLLLCLSMLLVLGIMAGCASNNKTENTGGESDSGSGDGEVVTLNMFQFKVEIADQLQAMIDEFEKEHPNIKVKLESVGGGADYGAALKAKFASGEEPDIFNNGGFKELELWKEHLADLSNEPWAEHVLPIGKVPTTDEDGKLYGMPVNLEGYGFVYNKDLFEKAGITEPPKTLTELKAATKKLEDAGIKAFSAGYGEWWVIGQHLLNIPFAQQKDPTAFIEGLYDGTTSFVGNEQFEQFKEVIDTEIKYANGNPLTTDYNTQVTLFASGETAMLQQGNWTENMITEINPEMNMGFLPIPLNDDASMDVLPVGVPNNWVLNKNSEHLEEAKTFLNWMVSSETGKRYITEEFAFIPAFDNIEATGLGDLGQSILEYSKAEKTIPWTWFRWPDGANKELAATIQEYAAGKIDYDTALEKFQATWDNMK</sequence>
<dbReference type="PROSITE" id="PS51257">
    <property type="entry name" value="PROKAR_LIPOPROTEIN"/>
    <property type="match status" value="1"/>
</dbReference>
<dbReference type="Proteomes" id="UP000663981">
    <property type="component" value="Unassembled WGS sequence"/>
</dbReference>
<evidence type="ECO:0000256" key="2">
    <source>
        <dbReference type="ARBA" id="ARBA00022448"/>
    </source>
</evidence>
<gene>
    <name evidence="5" type="ORF">I7822_14110</name>
</gene>
<accession>A0ABS3N3N5</accession>
<dbReference type="PANTHER" id="PTHR43649:SF12">
    <property type="entry name" value="DIACETYLCHITOBIOSE BINDING PROTEIN DASA"/>
    <property type="match status" value="1"/>
</dbReference>
<keyword evidence="6" id="KW-1185">Reference proteome</keyword>
<reference evidence="5 6" key="1">
    <citation type="submission" date="2021-03" db="EMBL/GenBank/DDBJ databases">
        <title>Whole genome sequence of Metabacillus bambusae BG109.</title>
        <authorList>
            <person name="Jeong J.W."/>
        </authorList>
    </citation>
    <scope>NUCLEOTIDE SEQUENCE [LARGE SCALE GENOMIC DNA]</scope>
    <source>
        <strain evidence="5 6">BG109</strain>
    </source>
</reference>
<name>A0ABS3N3N5_9BACI</name>
<keyword evidence="3 4" id="KW-0732">Signal</keyword>
<evidence type="ECO:0000256" key="1">
    <source>
        <dbReference type="ARBA" id="ARBA00008520"/>
    </source>
</evidence>
<keyword evidence="2" id="KW-0813">Transport</keyword>
<protein>
    <submittedName>
        <fullName evidence="5">Carbohydrate ABC transporter substrate-binding protein</fullName>
    </submittedName>
</protein>
<evidence type="ECO:0000313" key="5">
    <source>
        <dbReference type="EMBL" id="MBO1512788.1"/>
    </source>
</evidence>
<evidence type="ECO:0000256" key="3">
    <source>
        <dbReference type="ARBA" id="ARBA00022729"/>
    </source>
</evidence>
<feature type="signal peptide" evidence="4">
    <location>
        <begin position="1"/>
        <end position="19"/>
    </location>
</feature>
<dbReference type="PANTHER" id="PTHR43649">
    <property type="entry name" value="ARABINOSE-BINDING PROTEIN-RELATED"/>
    <property type="match status" value="1"/>
</dbReference>
<proteinExistence type="inferred from homology"/>
<dbReference type="Gene3D" id="3.40.190.10">
    <property type="entry name" value="Periplasmic binding protein-like II"/>
    <property type="match status" value="2"/>
</dbReference>
<comment type="caution">
    <text evidence="5">The sequence shown here is derived from an EMBL/GenBank/DDBJ whole genome shotgun (WGS) entry which is preliminary data.</text>
</comment>
<evidence type="ECO:0000313" key="6">
    <source>
        <dbReference type="Proteomes" id="UP000663981"/>
    </source>
</evidence>
<dbReference type="EMBL" id="JAGDEL010000010">
    <property type="protein sequence ID" value="MBO1512788.1"/>
    <property type="molecule type" value="Genomic_DNA"/>
</dbReference>
<evidence type="ECO:0000256" key="4">
    <source>
        <dbReference type="SAM" id="SignalP"/>
    </source>
</evidence>
<dbReference type="RefSeq" id="WP_207979199.1">
    <property type="nucleotide sequence ID" value="NZ_JAGDEL010000010.1"/>
</dbReference>
<dbReference type="Pfam" id="PF01547">
    <property type="entry name" value="SBP_bac_1"/>
    <property type="match status" value="1"/>
</dbReference>
<dbReference type="PROSITE" id="PS01037">
    <property type="entry name" value="SBP_BACTERIAL_1"/>
    <property type="match status" value="1"/>
</dbReference>
<dbReference type="InterPro" id="IPR050490">
    <property type="entry name" value="Bact_solute-bd_prot1"/>
</dbReference>